<dbReference type="PANTHER" id="PTHR44942">
    <property type="entry name" value="METHYLTRANSF_11 DOMAIN-CONTAINING PROTEIN"/>
    <property type="match status" value="1"/>
</dbReference>
<dbReference type="InterPro" id="IPR013216">
    <property type="entry name" value="Methyltransf_11"/>
</dbReference>
<gene>
    <name evidence="5" type="ORF">ENR64_12810</name>
</gene>
<dbReference type="EMBL" id="DSRU01000183">
    <property type="protein sequence ID" value="HFM98609.1"/>
    <property type="molecule type" value="Genomic_DNA"/>
</dbReference>
<evidence type="ECO:0000256" key="2">
    <source>
        <dbReference type="ARBA" id="ARBA00022603"/>
    </source>
</evidence>
<accession>A0A7C3KDT4</accession>
<keyword evidence="3 5" id="KW-0808">Transferase</keyword>
<dbReference type="InterPro" id="IPR029063">
    <property type="entry name" value="SAM-dependent_MTases_sf"/>
</dbReference>
<evidence type="ECO:0000256" key="3">
    <source>
        <dbReference type="ARBA" id="ARBA00022679"/>
    </source>
</evidence>
<proteinExistence type="inferred from homology"/>
<dbReference type="SUPFAM" id="SSF53335">
    <property type="entry name" value="S-adenosyl-L-methionine-dependent methyltransferases"/>
    <property type="match status" value="1"/>
</dbReference>
<dbReference type="GO" id="GO:0008757">
    <property type="term" value="F:S-adenosylmethionine-dependent methyltransferase activity"/>
    <property type="evidence" value="ECO:0007669"/>
    <property type="project" value="InterPro"/>
</dbReference>
<dbReference type="CDD" id="cd02440">
    <property type="entry name" value="AdoMet_MTases"/>
    <property type="match status" value="1"/>
</dbReference>
<evidence type="ECO:0000259" key="4">
    <source>
        <dbReference type="Pfam" id="PF08241"/>
    </source>
</evidence>
<dbReference type="Pfam" id="PF08241">
    <property type="entry name" value="Methyltransf_11"/>
    <property type="match status" value="1"/>
</dbReference>
<name>A0A7C3KDT4_9CYAN</name>
<feature type="domain" description="Methyltransferase type 11" evidence="4">
    <location>
        <begin position="52"/>
        <end position="139"/>
    </location>
</feature>
<organism evidence="5">
    <name type="scientific">Oscillatoriales cyanobacterium SpSt-418</name>
    <dbReference type="NCBI Taxonomy" id="2282169"/>
    <lineage>
        <taxon>Bacteria</taxon>
        <taxon>Bacillati</taxon>
        <taxon>Cyanobacteriota</taxon>
        <taxon>Cyanophyceae</taxon>
        <taxon>Oscillatoriophycideae</taxon>
        <taxon>Oscillatoriales</taxon>
    </lineage>
</organism>
<evidence type="ECO:0000313" key="5">
    <source>
        <dbReference type="EMBL" id="HFM98609.1"/>
    </source>
</evidence>
<evidence type="ECO:0000256" key="1">
    <source>
        <dbReference type="ARBA" id="ARBA00008361"/>
    </source>
</evidence>
<dbReference type="GO" id="GO:0032259">
    <property type="term" value="P:methylation"/>
    <property type="evidence" value="ECO:0007669"/>
    <property type="project" value="UniProtKB-KW"/>
</dbReference>
<dbReference type="PANTHER" id="PTHR44942:SF4">
    <property type="entry name" value="METHYLTRANSFERASE TYPE 11 DOMAIN-CONTAINING PROTEIN"/>
    <property type="match status" value="1"/>
</dbReference>
<sequence>MSDSSQLYEMNPLERFSDRAAAYAKYRPTYPAQAIDAVLTGLKPPAQLVIADIGAGTGISSHLFAERGAKVYAVEPNAEMRQMVKPHSQITCLPGTAEKTGLAIASVDLVTCFQSFHWFQPELSLQEFHRILRSQGRTALVWNDKDLSDAFTAHYRNLIREASNNDLVEERKSDALSSETLAISSLFKNFRLLSFPNSQITNLDGLIGRAKSTSYVPQGGDKYQKLVKALEQLHKQFTDESGNVALKYQTRVYLAEAVAKI</sequence>
<comment type="similarity">
    <text evidence="1">Belongs to the methyltransferase superfamily.</text>
</comment>
<reference evidence="5" key="1">
    <citation type="journal article" date="2020" name="mSystems">
        <title>Genome- and Community-Level Interaction Insights into Carbon Utilization and Element Cycling Functions of Hydrothermarchaeota in Hydrothermal Sediment.</title>
        <authorList>
            <person name="Zhou Z."/>
            <person name="Liu Y."/>
            <person name="Xu W."/>
            <person name="Pan J."/>
            <person name="Luo Z.H."/>
            <person name="Li M."/>
        </authorList>
    </citation>
    <scope>NUCLEOTIDE SEQUENCE [LARGE SCALE GENOMIC DNA]</scope>
    <source>
        <strain evidence="5">SpSt-418</strain>
    </source>
</reference>
<keyword evidence="2 5" id="KW-0489">Methyltransferase</keyword>
<dbReference type="AlphaFoldDB" id="A0A7C3KDT4"/>
<protein>
    <submittedName>
        <fullName evidence="5">Class I SAM-dependent methyltransferase</fullName>
    </submittedName>
</protein>
<dbReference type="Gene3D" id="3.40.50.150">
    <property type="entry name" value="Vaccinia Virus protein VP39"/>
    <property type="match status" value="1"/>
</dbReference>
<dbReference type="InterPro" id="IPR051052">
    <property type="entry name" value="Diverse_substrate_MTase"/>
</dbReference>
<comment type="caution">
    <text evidence="5">The sequence shown here is derived from an EMBL/GenBank/DDBJ whole genome shotgun (WGS) entry which is preliminary data.</text>
</comment>